<dbReference type="PANTHER" id="PTHR33392">
    <property type="entry name" value="POLYISOPRENYL-TEICHOIC ACID--PEPTIDOGLYCAN TEICHOIC ACID TRANSFERASE TAGU"/>
    <property type="match status" value="1"/>
</dbReference>
<comment type="caution">
    <text evidence="4">The sequence shown here is derived from an EMBL/GenBank/DDBJ whole genome shotgun (WGS) entry which is preliminary data.</text>
</comment>
<organism evidence="4 5">
    <name type="scientific">Candidatus Shapirobacteria bacterium CG10_big_fil_rev_8_21_14_0_10_40_9</name>
    <dbReference type="NCBI Taxonomy" id="1974888"/>
    <lineage>
        <taxon>Bacteria</taxon>
        <taxon>Candidatus Shapironibacteriota</taxon>
    </lineage>
</organism>
<evidence type="ECO:0000256" key="1">
    <source>
        <dbReference type="ARBA" id="ARBA00006068"/>
    </source>
</evidence>
<evidence type="ECO:0000313" key="5">
    <source>
        <dbReference type="Proteomes" id="UP000231474"/>
    </source>
</evidence>
<dbReference type="PANTHER" id="PTHR33392:SF6">
    <property type="entry name" value="POLYISOPRENYL-TEICHOIC ACID--PEPTIDOGLYCAN TEICHOIC ACID TRANSFERASE TAGU"/>
    <property type="match status" value="1"/>
</dbReference>
<dbReference type="Proteomes" id="UP000231474">
    <property type="component" value="Unassembled WGS sequence"/>
</dbReference>
<name>A0A2M8L2Y2_9BACT</name>
<dbReference type="AlphaFoldDB" id="A0A2M8L2Y2"/>
<dbReference type="NCBIfam" id="TIGR00350">
    <property type="entry name" value="lytR_cpsA_psr"/>
    <property type="match status" value="1"/>
</dbReference>
<feature type="transmembrane region" description="Helical" evidence="2">
    <location>
        <begin position="6"/>
        <end position="31"/>
    </location>
</feature>
<dbReference type="InterPro" id="IPR004474">
    <property type="entry name" value="LytR_CpsA_psr"/>
</dbReference>
<proteinExistence type="inferred from homology"/>
<protein>
    <recommendedName>
        <fullName evidence="3">Cell envelope-related transcriptional attenuator domain-containing protein</fullName>
    </recommendedName>
</protein>
<dbReference type="InterPro" id="IPR050922">
    <property type="entry name" value="LytR/CpsA/Psr_CW_biosynth"/>
</dbReference>
<gene>
    <name evidence="4" type="ORF">COU95_03080</name>
</gene>
<dbReference type="Pfam" id="PF03816">
    <property type="entry name" value="LytR_cpsA_psr"/>
    <property type="match status" value="1"/>
</dbReference>
<comment type="similarity">
    <text evidence="1">Belongs to the LytR/CpsA/Psr (LCP) family.</text>
</comment>
<evidence type="ECO:0000313" key="4">
    <source>
        <dbReference type="EMBL" id="PJE67301.1"/>
    </source>
</evidence>
<keyword evidence="2" id="KW-1133">Transmembrane helix</keyword>
<dbReference type="EMBL" id="PFEK01000062">
    <property type="protein sequence ID" value="PJE67301.1"/>
    <property type="molecule type" value="Genomic_DNA"/>
</dbReference>
<reference evidence="5" key="1">
    <citation type="submission" date="2017-09" db="EMBL/GenBank/DDBJ databases">
        <title>Depth-based differentiation of microbial function through sediment-hosted aquifers and enrichment of novel symbionts in the deep terrestrial subsurface.</title>
        <authorList>
            <person name="Probst A.J."/>
            <person name="Ladd B."/>
            <person name="Jarett J.K."/>
            <person name="Geller-Mcgrath D.E."/>
            <person name="Sieber C.M.K."/>
            <person name="Emerson J.B."/>
            <person name="Anantharaman K."/>
            <person name="Thomas B.C."/>
            <person name="Malmstrom R."/>
            <person name="Stieglmeier M."/>
            <person name="Klingl A."/>
            <person name="Woyke T."/>
            <person name="Ryan C.M."/>
            <person name="Banfield J.F."/>
        </authorList>
    </citation>
    <scope>NUCLEOTIDE SEQUENCE [LARGE SCALE GENOMIC DNA]</scope>
</reference>
<keyword evidence="2" id="KW-0812">Transmembrane</keyword>
<evidence type="ECO:0000259" key="3">
    <source>
        <dbReference type="Pfam" id="PF03816"/>
    </source>
</evidence>
<keyword evidence="2" id="KW-0472">Membrane</keyword>
<sequence>MTKKKIFLALGILGLVILFAASAIFGFIFFYKGKERVNLLFLGESGPGHEGATLTDTIIFTSVSKERTVLLSIPRDIWYEPLKTKINSLYFYGGLPQEEEAMGEILGQRIDTVVLVDFDTFVKTIDFLGGIDVYVEGTFDDFKYPIPGKEEDLCGGDKTFTCRYEHVHFEAGLKHFDGQTVLKFVRSRNAVGDEGTDYARSRRQQKIIAALKNKIFSPWILGKPGNIFALWRLLNQGLKTDFKIDDLIPLVKILATPSSRKMSTFVLDGWETAEGYLYHPQKHPSGQWVLLPVGESWEGIHQFVSSIL</sequence>
<accession>A0A2M8L2Y2</accession>
<feature type="domain" description="Cell envelope-related transcriptional attenuator" evidence="3">
    <location>
        <begin position="55"/>
        <end position="215"/>
    </location>
</feature>
<evidence type="ECO:0000256" key="2">
    <source>
        <dbReference type="SAM" id="Phobius"/>
    </source>
</evidence>
<dbReference type="Gene3D" id="3.40.630.190">
    <property type="entry name" value="LCP protein"/>
    <property type="match status" value="1"/>
</dbReference>